<dbReference type="PANTHER" id="PTHR47271:SF2">
    <property type="entry name" value="ARGININE DEIMINASE"/>
    <property type="match status" value="1"/>
</dbReference>
<dbReference type="PRINTS" id="PR01466">
    <property type="entry name" value="ARGDEIMINASE"/>
</dbReference>
<dbReference type="Gene3D" id="1.10.3930.10">
    <property type="entry name" value="Arginine deiminase"/>
    <property type="match status" value="1"/>
</dbReference>
<dbReference type="Proteomes" id="UP000237662">
    <property type="component" value="Unassembled WGS sequence"/>
</dbReference>
<protein>
    <recommendedName>
        <fullName evidence="3">arginine deiminase</fullName>
        <ecNumber evidence="3">3.5.3.6</ecNumber>
    </recommendedName>
</protein>
<gene>
    <name evidence="6" type="ORF">CLV84_2617</name>
</gene>
<evidence type="ECO:0000256" key="3">
    <source>
        <dbReference type="ARBA" id="ARBA00012171"/>
    </source>
</evidence>
<comment type="caution">
    <text evidence="6">The sequence shown here is derived from an EMBL/GenBank/DDBJ whole genome shotgun (WGS) entry which is preliminary data.</text>
</comment>
<dbReference type="GO" id="GO:0016990">
    <property type="term" value="F:arginine deiminase activity"/>
    <property type="evidence" value="ECO:0007669"/>
    <property type="project" value="UniProtKB-EC"/>
</dbReference>
<dbReference type="GO" id="GO:0019546">
    <property type="term" value="P:L-arginine deiminase pathway"/>
    <property type="evidence" value="ECO:0007669"/>
    <property type="project" value="TreeGrafter"/>
</dbReference>
<evidence type="ECO:0000256" key="2">
    <source>
        <dbReference type="ARBA" id="ARBA00010206"/>
    </source>
</evidence>
<comment type="catalytic activity">
    <reaction evidence="5">
        <text>L-arginine + H2O = L-citrulline + NH4(+)</text>
        <dbReference type="Rhea" id="RHEA:19597"/>
        <dbReference type="ChEBI" id="CHEBI:15377"/>
        <dbReference type="ChEBI" id="CHEBI:28938"/>
        <dbReference type="ChEBI" id="CHEBI:32682"/>
        <dbReference type="ChEBI" id="CHEBI:57743"/>
        <dbReference type="EC" id="3.5.3.6"/>
    </reaction>
</comment>
<proteinExistence type="inferred from homology"/>
<reference evidence="6 7" key="1">
    <citation type="submission" date="2018-02" db="EMBL/GenBank/DDBJ databases">
        <title>Genomic Encyclopedia of Archaeal and Bacterial Type Strains, Phase II (KMG-II): from individual species to whole genera.</title>
        <authorList>
            <person name="Goeker M."/>
        </authorList>
    </citation>
    <scope>NUCLEOTIDE SEQUENCE [LARGE SCALE GENOMIC DNA]</scope>
    <source>
        <strain evidence="6 7">DSM 29526</strain>
    </source>
</reference>
<evidence type="ECO:0000313" key="7">
    <source>
        <dbReference type="Proteomes" id="UP000237662"/>
    </source>
</evidence>
<comment type="pathway">
    <text evidence="1">Amino-acid degradation; L-arginine degradation via ADI pathway; carbamoyl phosphate from L-arginine: step 1/2.</text>
</comment>
<dbReference type="EC" id="3.5.3.6" evidence="3"/>
<sequence>MFYLRGMPIQVHSEIDRLHRVIIHRPDAGTSTITPRRAEELLFDDIVYVPRLQEEHDVFTDLLRAFLGPDGVLEIGTLLAEAIAAAPKVTAELLELIVNWEELPKTYVEKLRALTPEQLANVLITGYEPHEDRVLFDPIPNFIFTRDIAVTINDHVLVTKAAKQARSRENFLTRMVIVGHPMFADLWNSGRVINLNDVDKFPPSREGEKVYLEGGDVMLLHRDYLLIGDSERSTTYSIRQLADDLFARGVVRNVVRVSVPSERSFMHLDTIFTQIDAHDYVSFEPIISEGGRQAGVEVWRSNGKTTHYTSLKECILREIDADANFIAAGNGRSPFQEREQWTDGCNLVAIAPGIALTYDRNPVTAETLARNGYTIVTAQEVLDRVSSGELDVSTLGKTIITLPSAELSRGRGGSHCMTCPVERIPARSARG</sequence>
<evidence type="ECO:0000256" key="5">
    <source>
        <dbReference type="ARBA" id="ARBA00049429"/>
    </source>
</evidence>
<dbReference type="Pfam" id="PF02274">
    <property type="entry name" value="ADI"/>
    <property type="match status" value="2"/>
</dbReference>
<dbReference type="Gene3D" id="3.75.10.10">
    <property type="entry name" value="L-arginine/glycine Amidinotransferase, Chain A"/>
    <property type="match status" value="2"/>
</dbReference>
<evidence type="ECO:0000256" key="4">
    <source>
        <dbReference type="ARBA" id="ARBA00022801"/>
    </source>
</evidence>
<evidence type="ECO:0000313" key="6">
    <source>
        <dbReference type="EMBL" id="PPK85714.1"/>
    </source>
</evidence>
<dbReference type="EMBL" id="PTJC01000006">
    <property type="protein sequence ID" value="PPK85714.1"/>
    <property type="molecule type" value="Genomic_DNA"/>
</dbReference>
<accession>A0A2S6I3F6</accession>
<organism evidence="6 7">
    <name type="scientific">Neolewinella xylanilytica</name>
    <dbReference type="NCBI Taxonomy" id="1514080"/>
    <lineage>
        <taxon>Bacteria</taxon>
        <taxon>Pseudomonadati</taxon>
        <taxon>Bacteroidota</taxon>
        <taxon>Saprospiria</taxon>
        <taxon>Saprospirales</taxon>
        <taxon>Lewinellaceae</taxon>
        <taxon>Neolewinella</taxon>
    </lineage>
</organism>
<name>A0A2S6I3F6_9BACT</name>
<comment type="similarity">
    <text evidence="2">Belongs to the arginine deiminase family.</text>
</comment>
<dbReference type="PANTHER" id="PTHR47271">
    <property type="entry name" value="ARGININE DEIMINASE"/>
    <property type="match status" value="1"/>
</dbReference>
<keyword evidence="4" id="KW-0378">Hydrolase</keyword>
<keyword evidence="7" id="KW-1185">Reference proteome</keyword>
<dbReference type="AlphaFoldDB" id="A0A2S6I3F6"/>
<evidence type="ECO:0000256" key="1">
    <source>
        <dbReference type="ARBA" id="ARBA00005213"/>
    </source>
</evidence>
<dbReference type="InterPro" id="IPR003876">
    <property type="entry name" value="Arg_deiminase"/>
</dbReference>
<dbReference type="SUPFAM" id="SSF55909">
    <property type="entry name" value="Pentein"/>
    <property type="match status" value="1"/>
</dbReference>